<proteinExistence type="predicted"/>
<dbReference type="OrthoDB" id="412006at2759"/>
<accession>A0A0N4UHR1</accession>
<reference evidence="4" key="1">
    <citation type="submission" date="2017-02" db="UniProtKB">
        <authorList>
            <consortium name="WormBaseParasite"/>
        </authorList>
    </citation>
    <scope>IDENTIFICATION</scope>
</reference>
<evidence type="ECO:0000313" key="3">
    <source>
        <dbReference type="Proteomes" id="UP000274756"/>
    </source>
</evidence>
<name>A0A0N4UHR1_DRAME</name>
<dbReference type="AlphaFoldDB" id="A0A0N4UHR1"/>
<evidence type="ECO:0000313" key="1">
    <source>
        <dbReference type="EMBL" id="VDN51657.1"/>
    </source>
</evidence>
<protein>
    <submittedName>
        <fullName evidence="4">Ovule protein</fullName>
    </submittedName>
</protein>
<keyword evidence="3" id="KW-1185">Reference proteome</keyword>
<sequence>MGILLSIKAVKVVSDDGMNFLKPNLTMPSVVPNITDLPVEPYVCNCEPPTEKEILSVILKLKANKTSGEDGLWSEFFKSYPPSFITHLQCILWYGKKK</sequence>
<dbReference type="WBParaSite" id="DME_0000710401-mRNA-1">
    <property type="protein sequence ID" value="DME_0000710401-mRNA-1"/>
    <property type="gene ID" value="DME_0000710401"/>
</dbReference>
<dbReference type="Proteomes" id="UP000038040">
    <property type="component" value="Unplaced"/>
</dbReference>
<evidence type="ECO:0000313" key="2">
    <source>
        <dbReference type="Proteomes" id="UP000038040"/>
    </source>
</evidence>
<organism evidence="2 4">
    <name type="scientific">Dracunculus medinensis</name>
    <name type="common">Guinea worm</name>
    <dbReference type="NCBI Taxonomy" id="318479"/>
    <lineage>
        <taxon>Eukaryota</taxon>
        <taxon>Metazoa</taxon>
        <taxon>Ecdysozoa</taxon>
        <taxon>Nematoda</taxon>
        <taxon>Chromadorea</taxon>
        <taxon>Rhabditida</taxon>
        <taxon>Spirurina</taxon>
        <taxon>Dracunculoidea</taxon>
        <taxon>Dracunculidae</taxon>
        <taxon>Dracunculus</taxon>
    </lineage>
</organism>
<reference evidence="1 3" key="2">
    <citation type="submission" date="2018-11" db="EMBL/GenBank/DDBJ databases">
        <authorList>
            <consortium name="Pathogen Informatics"/>
        </authorList>
    </citation>
    <scope>NUCLEOTIDE SEQUENCE [LARGE SCALE GENOMIC DNA]</scope>
</reference>
<gene>
    <name evidence="1" type="ORF">DME_LOCUS1630</name>
</gene>
<dbReference type="EMBL" id="UYYG01000026">
    <property type="protein sequence ID" value="VDN51657.1"/>
    <property type="molecule type" value="Genomic_DNA"/>
</dbReference>
<evidence type="ECO:0000313" key="4">
    <source>
        <dbReference type="WBParaSite" id="DME_0000710401-mRNA-1"/>
    </source>
</evidence>
<dbReference type="Proteomes" id="UP000274756">
    <property type="component" value="Unassembled WGS sequence"/>
</dbReference>